<evidence type="ECO:0008006" key="4">
    <source>
        <dbReference type="Google" id="ProtNLM"/>
    </source>
</evidence>
<keyword evidence="3" id="KW-1185">Reference proteome</keyword>
<evidence type="ECO:0000313" key="2">
    <source>
        <dbReference type="EMBL" id="GFR75984.1"/>
    </source>
</evidence>
<name>A0AAV4FSK2_9GAST</name>
<dbReference type="AlphaFoldDB" id="A0AAV4FSK2"/>
<dbReference type="Proteomes" id="UP000762676">
    <property type="component" value="Unassembled WGS sequence"/>
</dbReference>
<keyword evidence="1" id="KW-1133">Transmembrane helix</keyword>
<feature type="transmembrane region" description="Helical" evidence="1">
    <location>
        <begin position="6"/>
        <end position="22"/>
    </location>
</feature>
<keyword evidence="1" id="KW-0472">Membrane</keyword>
<comment type="caution">
    <text evidence="2">The sequence shown here is derived from an EMBL/GenBank/DDBJ whole genome shotgun (WGS) entry which is preliminary data.</text>
</comment>
<evidence type="ECO:0000256" key="1">
    <source>
        <dbReference type="SAM" id="Phobius"/>
    </source>
</evidence>
<accession>A0AAV4FSK2</accession>
<gene>
    <name evidence="2" type="ORF">ElyMa_002200500</name>
</gene>
<dbReference type="EMBL" id="BMAT01004576">
    <property type="protein sequence ID" value="GFR75984.1"/>
    <property type="molecule type" value="Genomic_DNA"/>
</dbReference>
<sequence length="107" mass="11489">MCEILGLIFTAIGVIYVIYVFNKEGRAAFKDLWFSIDFVALIFAFGSIAMFSTSMVNGFVALLDLCCPCYFDDDGGGDHDDNGDDNDGGNNGDGDLVMVVFGSSGEK</sequence>
<reference evidence="2 3" key="1">
    <citation type="journal article" date="2021" name="Elife">
        <title>Chloroplast acquisition without the gene transfer in kleptoplastic sea slugs, Plakobranchus ocellatus.</title>
        <authorList>
            <person name="Maeda T."/>
            <person name="Takahashi S."/>
            <person name="Yoshida T."/>
            <person name="Shimamura S."/>
            <person name="Takaki Y."/>
            <person name="Nagai Y."/>
            <person name="Toyoda A."/>
            <person name="Suzuki Y."/>
            <person name="Arimoto A."/>
            <person name="Ishii H."/>
            <person name="Satoh N."/>
            <person name="Nishiyama T."/>
            <person name="Hasebe M."/>
            <person name="Maruyama T."/>
            <person name="Minagawa J."/>
            <person name="Obokata J."/>
            <person name="Shigenobu S."/>
        </authorList>
    </citation>
    <scope>NUCLEOTIDE SEQUENCE [LARGE SCALE GENOMIC DNA]</scope>
</reference>
<keyword evidence="1" id="KW-0812">Transmembrane</keyword>
<evidence type="ECO:0000313" key="3">
    <source>
        <dbReference type="Proteomes" id="UP000762676"/>
    </source>
</evidence>
<proteinExistence type="predicted"/>
<protein>
    <recommendedName>
        <fullName evidence="4">MARVEL domain-containing protein</fullName>
    </recommendedName>
</protein>
<organism evidence="2 3">
    <name type="scientific">Elysia marginata</name>
    <dbReference type="NCBI Taxonomy" id="1093978"/>
    <lineage>
        <taxon>Eukaryota</taxon>
        <taxon>Metazoa</taxon>
        <taxon>Spiralia</taxon>
        <taxon>Lophotrochozoa</taxon>
        <taxon>Mollusca</taxon>
        <taxon>Gastropoda</taxon>
        <taxon>Heterobranchia</taxon>
        <taxon>Euthyneura</taxon>
        <taxon>Panpulmonata</taxon>
        <taxon>Sacoglossa</taxon>
        <taxon>Placobranchoidea</taxon>
        <taxon>Plakobranchidae</taxon>
        <taxon>Elysia</taxon>
    </lineage>
</organism>
<feature type="transmembrane region" description="Helical" evidence="1">
    <location>
        <begin position="34"/>
        <end position="63"/>
    </location>
</feature>